<accession>A0A6C0HWY1</accession>
<reference evidence="1" key="1">
    <citation type="journal article" date="2020" name="Nature">
        <title>Giant virus diversity and host interactions through global metagenomics.</title>
        <authorList>
            <person name="Schulz F."/>
            <person name="Roux S."/>
            <person name="Paez-Espino D."/>
            <person name="Jungbluth S."/>
            <person name="Walsh D.A."/>
            <person name="Denef V.J."/>
            <person name="McMahon K.D."/>
            <person name="Konstantinidis K.T."/>
            <person name="Eloe-Fadrosh E.A."/>
            <person name="Kyrpides N.C."/>
            <person name="Woyke T."/>
        </authorList>
    </citation>
    <scope>NUCLEOTIDE SEQUENCE</scope>
    <source>
        <strain evidence="1">GVMAG-M-3300023184-178</strain>
    </source>
</reference>
<proteinExistence type="predicted"/>
<sequence>MRILAAAILSLVVIANGNKVREVKKPLPMLVPSNQCIQFSVSQGTGCAWMCNYCYESLGTTNYYFTDNVCVYQSSQGCVGNPIAGKIYSCCSN</sequence>
<evidence type="ECO:0000313" key="1">
    <source>
        <dbReference type="EMBL" id="QHT85002.1"/>
    </source>
</evidence>
<dbReference type="AlphaFoldDB" id="A0A6C0HWY1"/>
<dbReference type="EMBL" id="MN740029">
    <property type="protein sequence ID" value="QHT85002.1"/>
    <property type="molecule type" value="Genomic_DNA"/>
</dbReference>
<organism evidence="1">
    <name type="scientific">viral metagenome</name>
    <dbReference type="NCBI Taxonomy" id="1070528"/>
    <lineage>
        <taxon>unclassified sequences</taxon>
        <taxon>metagenomes</taxon>
        <taxon>organismal metagenomes</taxon>
    </lineage>
</organism>
<name>A0A6C0HWY1_9ZZZZ</name>
<protein>
    <submittedName>
        <fullName evidence="1">Uncharacterized protein</fullName>
    </submittedName>
</protein>